<dbReference type="PANTHER" id="PTHR43060">
    <property type="entry name" value="3-HYDROXYISOBUTYRATE DEHYDROGENASE-LIKE 1, MITOCHONDRIAL-RELATED"/>
    <property type="match status" value="1"/>
</dbReference>
<dbReference type="AlphaFoldDB" id="A0A1J5S0E9"/>
<dbReference type="SUPFAM" id="SSF51735">
    <property type="entry name" value="NAD(P)-binding Rossmann-fold domains"/>
    <property type="match status" value="1"/>
</dbReference>
<dbReference type="Gene3D" id="1.10.1040.10">
    <property type="entry name" value="N-(1-d-carboxylethyl)-l-norvaline Dehydrogenase, domain 2"/>
    <property type="match status" value="1"/>
</dbReference>
<protein>
    <submittedName>
        <fullName evidence="5">2-hydroxy-3-oxopropionate reductase</fullName>
        <ecNumber evidence="5">1.1.1.60</ecNumber>
    </submittedName>
</protein>
<evidence type="ECO:0000313" key="5">
    <source>
        <dbReference type="EMBL" id="OIR01865.1"/>
    </source>
</evidence>
<dbReference type="GO" id="GO:0008679">
    <property type="term" value="F:2-hydroxy-3-oxopropionate reductase activity"/>
    <property type="evidence" value="ECO:0007669"/>
    <property type="project" value="UniProtKB-EC"/>
</dbReference>
<dbReference type="InterPro" id="IPR015815">
    <property type="entry name" value="HIBADH-related"/>
</dbReference>
<dbReference type="SUPFAM" id="SSF48179">
    <property type="entry name" value="6-phosphogluconate dehydrogenase C-terminal domain-like"/>
    <property type="match status" value="1"/>
</dbReference>
<dbReference type="PANTHER" id="PTHR43060:SF15">
    <property type="entry name" value="3-HYDROXYISOBUTYRATE DEHYDROGENASE-LIKE 1, MITOCHONDRIAL-RELATED"/>
    <property type="match status" value="1"/>
</dbReference>
<gene>
    <name evidence="5" type="primary">glxR_3</name>
    <name evidence="5" type="ORF">GALL_159520</name>
</gene>
<sequence>MTINIGFIGPGIMGGPMALNLMKGGHKLWVYARRPAAAQTLVAAGATACASPAEVAKHADVIFTIVADTPDVESVIFGEQGIALQARPGTVIVDMSTISPTATKSIAERLARQRVEMLDAPVSGGETGAINGTLSIMVGGKPQIFERIKPLFECMGKNIVHIGDNGAGQVAKACNQIVVAVTIEAVAEALTFARKNGADPAKVREALMGGFAGSKIMEVHGKRMLDNDFKPGFKVGLHQKDMRIVMETAHQLGVALPAAALVTQHLNALMGTGDTNLDSAAVVKVIERMSGMGGN</sequence>
<evidence type="ECO:0000259" key="4">
    <source>
        <dbReference type="Pfam" id="PF14833"/>
    </source>
</evidence>
<dbReference type="GO" id="GO:0050661">
    <property type="term" value="F:NADP binding"/>
    <property type="evidence" value="ECO:0007669"/>
    <property type="project" value="InterPro"/>
</dbReference>
<keyword evidence="2" id="KW-0520">NAD</keyword>
<dbReference type="GO" id="GO:0051287">
    <property type="term" value="F:NAD binding"/>
    <property type="evidence" value="ECO:0007669"/>
    <property type="project" value="InterPro"/>
</dbReference>
<dbReference type="InterPro" id="IPR006115">
    <property type="entry name" value="6PGDH_NADP-bd"/>
</dbReference>
<comment type="caution">
    <text evidence="5">The sequence shown here is derived from an EMBL/GenBank/DDBJ whole genome shotgun (WGS) entry which is preliminary data.</text>
</comment>
<dbReference type="InterPro" id="IPR029154">
    <property type="entry name" value="HIBADH-like_NADP-bd"/>
</dbReference>
<dbReference type="GO" id="GO:0046487">
    <property type="term" value="P:glyoxylate metabolic process"/>
    <property type="evidence" value="ECO:0007669"/>
    <property type="project" value="InterPro"/>
</dbReference>
<evidence type="ECO:0000259" key="3">
    <source>
        <dbReference type="Pfam" id="PF03446"/>
    </source>
</evidence>
<feature type="domain" description="6-phosphogluconate dehydrogenase NADP-binding" evidence="3">
    <location>
        <begin position="4"/>
        <end position="163"/>
    </location>
</feature>
<feature type="domain" description="3-hydroxyisobutyrate dehydrogenase-like NAD-binding" evidence="4">
    <location>
        <begin position="166"/>
        <end position="286"/>
    </location>
</feature>
<dbReference type="EC" id="1.1.1.60" evidence="5"/>
<organism evidence="5">
    <name type="scientific">mine drainage metagenome</name>
    <dbReference type="NCBI Taxonomy" id="410659"/>
    <lineage>
        <taxon>unclassified sequences</taxon>
        <taxon>metagenomes</taxon>
        <taxon>ecological metagenomes</taxon>
    </lineage>
</organism>
<dbReference type="InterPro" id="IPR013328">
    <property type="entry name" value="6PGD_dom2"/>
</dbReference>
<dbReference type="EMBL" id="MLJW01000079">
    <property type="protein sequence ID" value="OIR01865.1"/>
    <property type="molecule type" value="Genomic_DNA"/>
</dbReference>
<name>A0A1J5S0E9_9ZZZZ</name>
<proteinExistence type="predicted"/>
<dbReference type="InterPro" id="IPR006398">
    <property type="entry name" value="Tartro_sem_red"/>
</dbReference>
<keyword evidence="1 5" id="KW-0560">Oxidoreductase</keyword>
<dbReference type="NCBIfam" id="TIGR01505">
    <property type="entry name" value="tartro_sem_red"/>
    <property type="match status" value="1"/>
</dbReference>
<dbReference type="PIRSF" id="PIRSF000103">
    <property type="entry name" value="HIBADH"/>
    <property type="match status" value="1"/>
</dbReference>
<evidence type="ECO:0000256" key="2">
    <source>
        <dbReference type="ARBA" id="ARBA00023027"/>
    </source>
</evidence>
<accession>A0A1J5S0E9</accession>
<dbReference type="Gene3D" id="3.40.50.720">
    <property type="entry name" value="NAD(P)-binding Rossmann-like Domain"/>
    <property type="match status" value="1"/>
</dbReference>
<dbReference type="Pfam" id="PF03446">
    <property type="entry name" value="NAD_binding_2"/>
    <property type="match status" value="1"/>
</dbReference>
<dbReference type="InterPro" id="IPR036291">
    <property type="entry name" value="NAD(P)-bd_dom_sf"/>
</dbReference>
<reference evidence="5" key="1">
    <citation type="submission" date="2016-10" db="EMBL/GenBank/DDBJ databases">
        <title>Sequence of Gallionella enrichment culture.</title>
        <authorList>
            <person name="Poehlein A."/>
            <person name="Muehling M."/>
            <person name="Daniel R."/>
        </authorList>
    </citation>
    <scope>NUCLEOTIDE SEQUENCE</scope>
</reference>
<dbReference type="Pfam" id="PF14833">
    <property type="entry name" value="NAD_binding_11"/>
    <property type="match status" value="1"/>
</dbReference>
<dbReference type="InterPro" id="IPR008927">
    <property type="entry name" value="6-PGluconate_DH-like_C_sf"/>
</dbReference>
<evidence type="ECO:0000256" key="1">
    <source>
        <dbReference type="ARBA" id="ARBA00023002"/>
    </source>
</evidence>